<dbReference type="Gene3D" id="1.20.1070.10">
    <property type="entry name" value="Rhodopsin 7-helix transmembrane proteins"/>
    <property type="match status" value="1"/>
</dbReference>
<evidence type="ECO:0000256" key="9">
    <source>
        <dbReference type="ARBA" id="ARBA00023224"/>
    </source>
</evidence>
<sequence length="415" mass="48086">MSTTVAFMIEDEKRYNGTKSQLENTYHYHGLSVVVPMSLALVVFIILSVMGNLMVIVTVLRHKEMRTRTNMFLVNLAVADLLTAVIDMPISLVTMIHGDWVLGEFFCKLNGFTMALLLICSIHTLMYISIYKYVSITRPFSQVMTHQRILLMIVVTWGWSAVCATFPLLGWNKIIYKKGSSQCGPGLPKSWKDRSHSILITFSNYVIPLAVMIFCYFWIFKEIHSHIQRMRETSNIPVEDTIFQQKRVSMTLVLVLSCFLICWTPYVLYSTTVAFIQDKSKVPLVINPIAYWCGYMNSACNPIIYAFKTPSLRQGYKEMMCGRMSFQERFPIQLLTREEEEDKQFLSRFTWISLLLLCFIRKRLDNHSLRAAEEFQEVPVRTNLNTPDLSVQNMRSSIHLQPSNEERREKHTDTG</sequence>
<dbReference type="CDD" id="cd00637">
    <property type="entry name" value="7tm_classA_rhodopsin-like"/>
    <property type="match status" value="1"/>
</dbReference>
<dbReference type="Pfam" id="PF00001">
    <property type="entry name" value="7tm_1"/>
    <property type="match status" value="1"/>
</dbReference>
<feature type="transmembrane region" description="Helical" evidence="11">
    <location>
        <begin position="39"/>
        <end position="60"/>
    </location>
</feature>
<evidence type="ECO:0000256" key="8">
    <source>
        <dbReference type="ARBA" id="ARBA00023170"/>
    </source>
</evidence>
<feature type="transmembrane region" description="Helical" evidence="11">
    <location>
        <begin position="289"/>
        <end position="307"/>
    </location>
</feature>
<comment type="subcellular location">
    <subcellularLocation>
        <location evidence="1">Cell membrane</location>
        <topology evidence="1">Multi-pass membrane protein</topology>
    </subcellularLocation>
</comment>
<feature type="transmembrane region" description="Helical" evidence="11">
    <location>
        <begin position="198"/>
        <end position="220"/>
    </location>
</feature>
<dbReference type="SMART" id="SM01381">
    <property type="entry name" value="7TM_GPCR_Srsx"/>
    <property type="match status" value="1"/>
</dbReference>
<evidence type="ECO:0000256" key="2">
    <source>
        <dbReference type="ARBA" id="ARBA00010663"/>
    </source>
</evidence>
<dbReference type="PANTHER" id="PTHR22752">
    <property type="entry name" value="G PROTEIN-COUPLED RECEPTOR"/>
    <property type="match status" value="1"/>
</dbReference>
<dbReference type="PRINTS" id="PR00237">
    <property type="entry name" value="GPCRRHODOPSN"/>
</dbReference>
<dbReference type="PANTHER" id="PTHR22752:SF14">
    <property type="entry name" value="G-PROTEIN COUPLED RECEPTORS FAMILY 1 PROFILE DOMAIN-CONTAINING PROTEIN"/>
    <property type="match status" value="1"/>
</dbReference>
<dbReference type="GeneID" id="106470619"/>
<evidence type="ECO:0000256" key="11">
    <source>
        <dbReference type="SAM" id="Phobius"/>
    </source>
</evidence>
<feature type="transmembrane region" description="Helical" evidence="11">
    <location>
        <begin position="72"/>
        <end position="97"/>
    </location>
</feature>
<reference evidence="14" key="1">
    <citation type="submission" date="2025-08" db="UniProtKB">
        <authorList>
            <consortium name="RefSeq"/>
        </authorList>
    </citation>
    <scope>IDENTIFICATION</scope>
    <source>
        <tissue evidence="14">Muscle</tissue>
    </source>
</reference>
<evidence type="ECO:0000256" key="6">
    <source>
        <dbReference type="ARBA" id="ARBA00023040"/>
    </source>
</evidence>
<keyword evidence="8" id="KW-0675">Receptor</keyword>
<evidence type="ECO:0000256" key="4">
    <source>
        <dbReference type="ARBA" id="ARBA00022692"/>
    </source>
</evidence>
<dbReference type="SUPFAM" id="SSF81321">
    <property type="entry name" value="Family A G protein-coupled receptor-like"/>
    <property type="match status" value="1"/>
</dbReference>
<evidence type="ECO:0000313" key="14">
    <source>
        <dbReference type="RefSeq" id="XP_013786636.2"/>
    </source>
</evidence>
<keyword evidence="5 11" id="KW-1133">Transmembrane helix</keyword>
<feature type="transmembrane region" description="Helical" evidence="11">
    <location>
        <begin position="149"/>
        <end position="171"/>
    </location>
</feature>
<gene>
    <name evidence="14" type="primary">LOC106470619</name>
</gene>
<keyword evidence="7 11" id="KW-0472">Membrane</keyword>
<feature type="transmembrane region" description="Helical" evidence="11">
    <location>
        <begin position="109"/>
        <end position="128"/>
    </location>
</feature>
<evidence type="ECO:0000256" key="5">
    <source>
        <dbReference type="ARBA" id="ARBA00022989"/>
    </source>
</evidence>
<feature type="transmembrane region" description="Helical" evidence="11">
    <location>
        <begin position="251"/>
        <end position="269"/>
    </location>
</feature>
<name>A0ABM1BQD3_LIMPO</name>
<dbReference type="PROSITE" id="PS50262">
    <property type="entry name" value="G_PROTEIN_RECEP_F1_2"/>
    <property type="match status" value="1"/>
</dbReference>
<keyword evidence="6" id="KW-0297">G-protein coupled receptor</keyword>
<protein>
    <submittedName>
        <fullName evidence="14">Alpha-2Db adrenergic receptor-like</fullName>
    </submittedName>
</protein>
<evidence type="ECO:0000256" key="10">
    <source>
        <dbReference type="SAM" id="MobiDB-lite"/>
    </source>
</evidence>
<evidence type="ECO:0000256" key="7">
    <source>
        <dbReference type="ARBA" id="ARBA00023136"/>
    </source>
</evidence>
<comment type="similarity">
    <text evidence="2">Belongs to the G-protein coupled receptor 1 family.</text>
</comment>
<keyword evidence="4 11" id="KW-0812">Transmembrane</keyword>
<accession>A0ABM1BQD3</accession>
<feature type="region of interest" description="Disordered" evidence="10">
    <location>
        <begin position="393"/>
        <end position="415"/>
    </location>
</feature>
<feature type="compositionally biased region" description="Basic and acidic residues" evidence="10">
    <location>
        <begin position="404"/>
        <end position="415"/>
    </location>
</feature>
<dbReference type="InterPro" id="IPR000276">
    <property type="entry name" value="GPCR_Rhodpsn"/>
</dbReference>
<proteinExistence type="inferred from homology"/>
<dbReference type="InterPro" id="IPR017452">
    <property type="entry name" value="GPCR_Rhodpsn_7TM"/>
</dbReference>
<keyword evidence="9" id="KW-0807">Transducer</keyword>
<evidence type="ECO:0000256" key="1">
    <source>
        <dbReference type="ARBA" id="ARBA00004651"/>
    </source>
</evidence>
<organism evidence="13 14">
    <name type="scientific">Limulus polyphemus</name>
    <name type="common">Atlantic horseshoe crab</name>
    <dbReference type="NCBI Taxonomy" id="6850"/>
    <lineage>
        <taxon>Eukaryota</taxon>
        <taxon>Metazoa</taxon>
        <taxon>Ecdysozoa</taxon>
        <taxon>Arthropoda</taxon>
        <taxon>Chelicerata</taxon>
        <taxon>Merostomata</taxon>
        <taxon>Xiphosura</taxon>
        <taxon>Limulidae</taxon>
        <taxon>Limulus</taxon>
    </lineage>
</organism>
<feature type="domain" description="G-protein coupled receptors family 1 profile" evidence="12">
    <location>
        <begin position="51"/>
        <end position="305"/>
    </location>
</feature>
<dbReference type="Proteomes" id="UP000694941">
    <property type="component" value="Unplaced"/>
</dbReference>
<evidence type="ECO:0000313" key="13">
    <source>
        <dbReference type="Proteomes" id="UP000694941"/>
    </source>
</evidence>
<keyword evidence="13" id="KW-1185">Reference proteome</keyword>
<evidence type="ECO:0000256" key="3">
    <source>
        <dbReference type="ARBA" id="ARBA00022475"/>
    </source>
</evidence>
<feature type="compositionally biased region" description="Polar residues" evidence="10">
    <location>
        <begin position="393"/>
        <end position="403"/>
    </location>
</feature>
<evidence type="ECO:0000259" key="12">
    <source>
        <dbReference type="PROSITE" id="PS50262"/>
    </source>
</evidence>
<dbReference type="RefSeq" id="XP_013786636.2">
    <property type="nucleotide sequence ID" value="XM_013931182.2"/>
</dbReference>
<keyword evidence="3" id="KW-1003">Cell membrane</keyword>